<evidence type="ECO:0000313" key="2">
    <source>
        <dbReference type="Proteomes" id="UP000239735"/>
    </source>
</evidence>
<dbReference type="Proteomes" id="UP000239735">
    <property type="component" value="Unassembled WGS sequence"/>
</dbReference>
<protein>
    <submittedName>
        <fullName evidence="1">Uncharacterized protein</fullName>
    </submittedName>
</protein>
<dbReference type="EMBL" id="OKRB01000151">
    <property type="protein sequence ID" value="SPE31563.1"/>
    <property type="molecule type" value="Genomic_DNA"/>
</dbReference>
<name>A0A2N9M7U4_9BACT</name>
<dbReference type="AlphaFoldDB" id="A0A2N9M7U4"/>
<sequence length="119" mass="13584">MLDKKGKLRPSKFSLSRVLYTIAPKKWELAPLRDYLINDASAMIMSHLNEIFKGENESNPRTTPSLDAMTDEEFRRAYSEFMDPEALLVIKPQQREKIDAAVATGETRVARRLVIRSSA</sequence>
<gene>
    <name evidence="1" type="ORF">SBA5_890012</name>
</gene>
<evidence type="ECO:0000313" key="1">
    <source>
        <dbReference type="EMBL" id="SPE31563.1"/>
    </source>
</evidence>
<organism evidence="1 2">
    <name type="scientific">Candidatus Sulfuritelmatomonas gaucii</name>
    <dbReference type="NCBI Taxonomy" id="2043161"/>
    <lineage>
        <taxon>Bacteria</taxon>
        <taxon>Pseudomonadati</taxon>
        <taxon>Acidobacteriota</taxon>
        <taxon>Terriglobia</taxon>
        <taxon>Terriglobales</taxon>
        <taxon>Acidobacteriaceae</taxon>
        <taxon>Candidatus Sulfuritelmatomonas</taxon>
    </lineage>
</organism>
<proteinExistence type="predicted"/>
<accession>A0A2N9M7U4</accession>
<reference evidence="2" key="1">
    <citation type="submission" date="2018-02" db="EMBL/GenBank/DDBJ databases">
        <authorList>
            <person name="Hausmann B."/>
        </authorList>
    </citation>
    <scope>NUCLEOTIDE SEQUENCE [LARGE SCALE GENOMIC DNA]</scope>
    <source>
        <strain evidence="2">Peat soil MAG SbA5</strain>
    </source>
</reference>